<evidence type="ECO:0000256" key="10">
    <source>
        <dbReference type="RuleBase" id="RU363047"/>
    </source>
</evidence>
<dbReference type="PROSITE" id="PS00237">
    <property type="entry name" value="G_PROTEIN_RECEP_F1_1"/>
    <property type="match status" value="1"/>
</dbReference>
<evidence type="ECO:0000256" key="7">
    <source>
        <dbReference type="ARBA" id="ARBA00023136"/>
    </source>
</evidence>
<dbReference type="GO" id="GO:0005886">
    <property type="term" value="C:plasma membrane"/>
    <property type="evidence" value="ECO:0007669"/>
    <property type="project" value="UniProtKB-SubCell"/>
</dbReference>
<dbReference type="PANTHER" id="PTHR26453">
    <property type="entry name" value="OLFACTORY RECEPTOR"/>
    <property type="match status" value="1"/>
</dbReference>
<dbReference type="CDD" id="cd15225">
    <property type="entry name" value="7tmA_OR10A-like"/>
    <property type="match status" value="1"/>
</dbReference>
<protein>
    <recommendedName>
        <fullName evidence="10">Olfactory receptor</fullName>
    </recommendedName>
</protein>
<evidence type="ECO:0000256" key="4">
    <source>
        <dbReference type="ARBA" id="ARBA00022692"/>
    </source>
</evidence>
<evidence type="ECO:0000256" key="5">
    <source>
        <dbReference type="ARBA" id="ARBA00022725"/>
    </source>
</evidence>
<evidence type="ECO:0000256" key="9">
    <source>
        <dbReference type="RuleBase" id="RU000688"/>
    </source>
</evidence>
<evidence type="ECO:0000256" key="3">
    <source>
        <dbReference type="ARBA" id="ARBA00022606"/>
    </source>
</evidence>
<feature type="non-terminal residue" evidence="12">
    <location>
        <position position="245"/>
    </location>
</feature>
<keyword evidence="13" id="KW-1185">Reference proteome</keyword>
<dbReference type="SUPFAM" id="SSF81321">
    <property type="entry name" value="Family A G protein-coupled receptor-like"/>
    <property type="match status" value="1"/>
</dbReference>
<dbReference type="InterPro" id="IPR000725">
    <property type="entry name" value="Olfact_rcpt"/>
</dbReference>
<dbReference type="AlphaFoldDB" id="A0A091I7D2"/>
<feature type="non-terminal residue" evidence="12">
    <location>
        <position position="1"/>
    </location>
</feature>
<keyword evidence="8 9" id="KW-0807">Transducer</keyword>
<keyword evidence="3 10" id="KW-0716">Sensory transduction</keyword>
<evidence type="ECO:0000256" key="6">
    <source>
        <dbReference type="ARBA" id="ARBA00022989"/>
    </source>
</evidence>
<keyword evidence="4 9" id="KW-0812">Transmembrane</keyword>
<comment type="subcellular location">
    <subcellularLocation>
        <location evidence="1 10">Cell membrane</location>
        <topology evidence="1 10">Multi-pass membrane protein</topology>
    </subcellularLocation>
</comment>
<dbReference type="FunFam" id="1.20.1070.10:FF:000001">
    <property type="entry name" value="Olfactory receptor"/>
    <property type="match status" value="1"/>
</dbReference>
<name>A0A091I7D2_CALAN</name>
<feature type="domain" description="G-protein coupled receptors family 1 profile" evidence="11">
    <location>
        <begin position="1"/>
        <end position="234"/>
    </location>
</feature>
<feature type="transmembrane region" description="Helical" evidence="10">
    <location>
        <begin position="217"/>
        <end position="236"/>
    </location>
</feature>
<keyword evidence="9 12" id="KW-0675">Receptor</keyword>
<evidence type="ECO:0000256" key="2">
    <source>
        <dbReference type="ARBA" id="ARBA00022475"/>
    </source>
</evidence>
<dbReference type="InterPro" id="IPR000276">
    <property type="entry name" value="GPCR_Rhodpsn"/>
</dbReference>
<dbReference type="PRINTS" id="PR00237">
    <property type="entry name" value="GPCRRHODOPSN"/>
</dbReference>
<dbReference type="Pfam" id="PF13853">
    <property type="entry name" value="7tm_4"/>
    <property type="match status" value="1"/>
</dbReference>
<dbReference type="GO" id="GO:0004930">
    <property type="term" value="F:G protein-coupled receptor activity"/>
    <property type="evidence" value="ECO:0007669"/>
    <property type="project" value="UniProtKB-KW"/>
</dbReference>
<feature type="transmembrane region" description="Helical" evidence="10">
    <location>
        <begin position="7"/>
        <end position="25"/>
    </location>
</feature>
<accession>A0A091I7D2</accession>
<evidence type="ECO:0000313" key="13">
    <source>
        <dbReference type="Proteomes" id="UP000054308"/>
    </source>
</evidence>
<evidence type="ECO:0000256" key="8">
    <source>
        <dbReference type="ARBA" id="ARBA00023224"/>
    </source>
</evidence>
<dbReference type="EMBL" id="KL218304">
    <property type="protein sequence ID" value="KFP04142.1"/>
    <property type="molecule type" value="Genomic_DNA"/>
</dbReference>
<dbReference type="GO" id="GO:0004984">
    <property type="term" value="F:olfactory receptor activity"/>
    <property type="evidence" value="ECO:0007669"/>
    <property type="project" value="InterPro"/>
</dbReference>
<keyword evidence="2 10" id="KW-1003">Cell membrane</keyword>
<keyword evidence="6 10" id="KW-1133">Transmembrane helix</keyword>
<comment type="similarity">
    <text evidence="9">Belongs to the G-protein coupled receptor 1 family.</text>
</comment>
<evidence type="ECO:0000313" key="12">
    <source>
        <dbReference type="EMBL" id="KFP04142.1"/>
    </source>
</evidence>
<proteinExistence type="inferred from homology"/>
<dbReference type="STRING" id="9244.A0A091I7D2"/>
<dbReference type="Gene3D" id="1.20.1070.10">
    <property type="entry name" value="Rhodopsin 7-helix transmembrane proteins"/>
    <property type="match status" value="1"/>
</dbReference>
<feature type="transmembrane region" description="Helical" evidence="10">
    <location>
        <begin position="37"/>
        <end position="66"/>
    </location>
</feature>
<sequence length="245" mass="27744">LHTPMYYFLKNLALIEILFTLNIVPKMLVDLLLERRVISFAACALQLYCVIFFITSECFLLGAMAYDRYVAICQPLHYTITMNRRVCLHMVIACWVAGIPVSAGLTAWLFSYPFCGSKEIEHFFCDIPPVLHLVCSDTSLFELLVFIATVIIVLIPFALIAASYIQIIHTILQMPSAQGRRKAFLTCLAHLVVVTLFYCTTGLIHLQPSLLAKRRKLVALSYTVVTPMLNPIIYSLRNKEVKHAL</sequence>
<dbReference type="Proteomes" id="UP000054308">
    <property type="component" value="Unassembled WGS sequence"/>
</dbReference>
<gene>
    <name evidence="12" type="ORF">N300_02817</name>
</gene>
<keyword evidence="5 10" id="KW-0552">Olfaction</keyword>
<reference evidence="12 13" key="1">
    <citation type="submission" date="2014-04" db="EMBL/GenBank/DDBJ databases">
        <title>Genome evolution of avian class.</title>
        <authorList>
            <person name="Zhang G."/>
            <person name="Li C."/>
        </authorList>
    </citation>
    <scope>NUCLEOTIDE SEQUENCE [LARGE SCALE GENOMIC DNA]</scope>
    <source>
        <strain evidence="12">BGI_N300</strain>
    </source>
</reference>
<keyword evidence="7 10" id="KW-0472">Membrane</keyword>
<feature type="transmembrane region" description="Helical" evidence="10">
    <location>
        <begin position="86"/>
        <end position="110"/>
    </location>
</feature>
<feature type="transmembrane region" description="Helical" evidence="10">
    <location>
        <begin position="143"/>
        <end position="162"/>
    </location>
</feature>
<dbReference type="PRINTS" id="PR00245">
    <property type="entry name" value="OLFACTORYR"/>
</dbReference>
<evidence type="ECO:0000259" key="11">
    <source>
        <dbReference type="PROSITE" id="PS50262"/>
    </source>
</evidence>
<dbReference type="InterPro" id="IPR017452">
    <property type="entry name" value="GPCR_Rhodpsn_7TM"/>
</dbReference>
<dbReference type="PROSITE" id="PS50262">
    <property type="entry name" value="G_PROTEIN_RECEP_F1_2"/>
    <property type="match status" value="1"/>
</dbReference>
<feature type="transmembrane region" description="Helical" evidence="10">
    <location>
        <begin position="183"/>
        <end position="205"/>
    </location>
</feature>
<organism evidence="12 13">
    <name type="scientific">Calypte anna</name>
    <name type="common">Anna's hummingbird</name>
    <name type="synonym">Archilochus anna</name>
    <dbReference type="NCBI Taxonomy" id="9244"/>
    <lineage>
        <taxon>Eukaryota</taxon>
        <taxon>Metazoa</taxon>
        <taxon>Chordata</taxon>
        <taxon>Craniata</taxon>
        <taxon>Vertebrata</taxon>
        <taxon>Euteleostomi</taxon>
        <taxon>Archelosauria</taxon>
        <taxon>Archosauria</taxon>
        <taxon>Dinosauria</taxon>
        <taxon>Saurischia</taxon>
        <taxon>Theropoda</taxon>
        <taxon>Coelurosauria</taxon>
        <taxon>Aves</taxon>
        <taxon>Neognathae</taxon>
        <taxon>Neoaves</taxon>
        <taxon>Strisores</taxon>
        <taxon>Apodiformes</taxon>
        <taxon>Trochilidae</taxon>
        <taxon>Calypte</taxon>
    </lineage>
</organism>
<evidence type="ECO:0000256" key="1">
    <source>
        <dbReference type="ARBA" id="ARBA00004651"/>
    </source>
</evidence>
<keyword evidence="9" id="KW-0297">G-protein coupled receptor</keyword>